<evidence type="ECO:0000256" key="1">
    <source>
        <dbReference type="SAM" id="SignalP"/>
    </source>
</evidence>
<accession>A0ABQ5E3N5</accession>
<evidence type="ECO:0000313" key="3">
    <source>
        <dbReference type="Proteomes" id="UP001151760"/>
    </source>
</evidence>
<proteinExistence type="predicted"/>
<dbReference type="EMBL" id="BQNB010015911">
    <property type="protein sequence ID" value="GJT45557.1"/>
    <property type="molecule type" value="Genomic_DNA"/>
</dbReference>
<comment type="caution">
    <text evidence="2">The sequence shown here is derived from an EMBL/GenBank/DDBJ whole genome shotgun (WGS) entry which is preliminary data.</text>
</comment>
<feature type="signal peptide" evidence="1">
    <location>
        <begin position="1"/>
        <end position="20"/>
    </location>
</feature>
<sequence length="209" mass="22433">MMMMTMMAAAVVVGGVEVAAREVVDQIDPGTGSTFGLGQNIRRKSFSVAGGGGGGGGVAGGRKIWEREREIYVGVTMATDSPSETMLKNKEKIIVTEPEAASVASLNISKHIRTRQSTKSAQNLAAVANKCLLKQARIMPRMSQVLEMEQGEAEKEIGLDHGCLLLPRTTNGKAIVVPVVRVNHVVKVKLSYPFKQVQIAIEAVTLMWS</sequence>
<gene>
    <name evidence="2" type="ORF">Tco_0954272</name>
</gene>
<keyword evidence="3" id="KW-1185">Reference proteome</keyword>
<protein>
    <submittedName>
        <fullName evidence="2">Uncharacterized protein</fullName>
    </submittedName>
</protein>
<organism evidence="2 3">
    <name type="scientific">Tanacetum coccineum</name>
    <dbReference type="NCBI Taxonomy" id="301880"/>
    <lineage>
        <taxon>Eukaryota</taxon>
        <taxon>Viridiplantae</taxon>
        <taxon>Streptophyta</taxon>
        <taxon>Embryophyta</taxon>
        <taxon>Tracheophyta</taxon>
        <taxon>Spermatophyta</taxon>
        <taxon>Magnoliopsida</taxon>
        <taxon>eudicotyledons</taxon>
        <taxon>Gunneridae</taxon>
        <taxon>Pentapetalae</taxon>
        <taxon>asterids</taxon>
        <taxon>campanulids</taxon>
        <taxon>Asterales</taxon>
        <taxon>Asteraceae</taxon>
        <taxon>Asteroideae</taxon>
        <taxon>Anthemideae</taxon>
        <taxon>Anthemidinae</taxon>
        <taxon>Tanacetum</taxon>
    </lineage>
</organism>
<feature type="chain" id="PRO_5045749132" evidence="1">
    <location>
        <begin position="21"/>
        <end position="209"/>
    </location>
</feature>
<dbReference type="Proteomes" id="UP001151760">
    <property type="component" value="Unassembled WGS sequence"/>
</dbReference>
<keyword evidence="1" id="KW-0732">Signal</keyword>
<evidence type="ECO:0000313" key="2">
    <source>
        <dbReference type="EMBL" id="GJT45557.1"/>
    </source>
</evidence>
<reference evidence="2" key="1">
    <citation type="journal article" date="2022" name="Int. J. Mol. Sci.">
        <title>Draft Genome of Tanacetum Coccineum: Genomic Comparison of Closely Related Tanacetum-Family Plants.</title>
        <authorList>
            <person name="Yamashiro T."/>
            <person name="Shiraishi A."/>
            <person name="Nakayama K."/>
            <person name="Satake H."/>
        </authorList>
    </citation>
    <scope>NUCLEOTIDE SEQUENCE</scope>
</reference>
<reference evidence="2" key="2">
    <citation type="submission" date="2022-01" db="EMBL/GenBank/DDBJ databases">
        <authorList>
            <person name="Yamashiro T."/>
            <person name="Shiraishi A."/>
            <person name="Satake H."/>
            <person name="Nakayama K."/>
        </authorList>
    </citation>
    <scope>NUCLEOTIDE SEQUENCE</scope>
</reference>
<name>A0ABQ5E3N5_9ASTR</name>